<organism evidence="10">
    <name type="scientific">Thermofilum pendens</name>
    <dbReference type="NCBI Taxonomy" id="2269"/>
    <lineage>
        <taxon>Archaea</taxon>
        <taxon>Thermoproteota</taxon>
        <taxon>Thermoprotei</taxon>
        <taxon>Thermofilales</taxon>
        <taxon>Thermofilaceae</taxon>
        <taxon>Thermofilum</taxon>
    </lineage>
</organism>
<evidence type="ECO:0000256" key="2">
    <source>
        <dbReference type="ARBA" id="ARBA00022857"/>
    </source>
</evidence>
<dbReference type="GO" id="GO:0005737">
    <property type="term" value="C:cytoplasm"/>
    <property type="evidence" value="ECO:0007669"/>
    <property type="project" value="UniProtKB-SubCell"/>
</dbReference>
<dbReference type="Gene3D" id="1.10.3730.10">
    <property type="entry name" value="ProC C-terminal domain-like"/>
    <property type="match status" value="1"/>
</dbReference>
<comment type="subcellular location">
    <subcellularLocation>
        <location evidence="4">Cytoplasm</location>
    </subcellularLocation>
</comment>
<dbReference type="SUPFAM" id="SSF51735">
    <property type="entry name" value="NAD(P)-binding Rossmann-fold domains"/>
    <property type="match status" value="1"/>
</dbReference>
<evidence type="ECO:0000256" key="7">
    <source>
        <dbReference type="RuleBase" id="RU003903"/>
    </source>
</evidence>
<dbReference type="GO" id="GO:0055129">
    <property type="term" value="P:L-proline biosynthetic process"/>
    <property type="evidence" value="ECO:0007669"/>
    <property type="project" value="UniProtKB-UniRule"/>
</dbReference>
<reference evidence="10" key="1">
    <citation type="journal article" date="2020" name="mSystems">
        <title>Genome- and Community-Level Interaction Insights into Carbon Utilization and Element Cycling Functions of Hydrothermarchaeota in Hydrothermal Sediment.</title>
        <authorList>
            <person name="Zhou Z."/>
            <person name="Liu Y."/>
            <person name="Xu W."/>
            <person name="Pan J."/>
            <person name="Luo Z.H."/>
            <person name="Li M."/>
        </authorList>
    </citation>
    <scope>NUCLEOTIDE SEQUENCE [LARGE SCALE GENOMIC DNA]</scope>
    <source>
        <strain evidence="10">SpSt-735</strain>
    </source>
</reference>
<dbReference type="InterPro" id="IPR036291">
    <property type="entry name" value="NAD(P)-bd_dom_sf"/>
</dbReference>
<evidence type="ECO:0000259" key="9">
    <source>
        <dbReference type="Pfam" id="PF14748"/>
    </source>
</evidence>
<comment type="function">
    <text evidence="4">Catalyzes the reduction of 1-pyrroline-5-carboxylate (PCA) to L-proline.</text>
</comment>
<dbReference type="InterPro" id="IPR053790">
    <property type="entry name" value="P5CR-like_CS"/>
</dbReference>
<dbReference type="GO" id="GO:0004735">
    <property type="term" value="F:pyrroline-5-carboxylate reductase activity"/>
    <property type="evidence" value="ECO:0007669"/>
    <property type="project" value="UniProtKB-UniRule"/>
</dbReference>
<keyword evidence="4" id="KW-0963">Cytoplasm</keyword>
<dbReference type="UniPathway" id="UPA00098">
    <property type="reaction ID" value="UER00361"/>
</dbReference>
<evidence type="ECO:0000256" key="3">
    <source>
        <dbReference type="ARBA" id="ARBA00023002"/>
    </source>
</evidence>
<evidence type="ECO:0000313" key="10">
    <source>
        <dbReference type="EMBL" id="HGI44185.1"/>
    </source>
</evidence>
<dbReference type="SUPFAM" id="SSF48179">
    <property type="entry name" value="6-phosphogluconate dehydrogenase C-terminal domain-like"/>
    <property type="match status" value="1"/>
</dbReference>
<gene>
    <name evidence="4" type="primary">proC</name>
    <name evidence="10" type="ORF">ENV17_07360</name>
</gene>
<feature type="domain" description="Pyrroline-5-carboxylate reductase dimerisation" evidence="9">
    <location>
        <begin position="154"/>
        <end position="258"/>
    </location>
</feature>
<dbReference type="AlphaFoldDB" id="A0A7C4FDT0"/>
<feature type="binding site" evidence="6">
    <location>
        <position position="52"/>
    </location>
    <ligand>
        <name>NADPH</name>
        <dbReference type="ChEBI" id="CHEBI:57783"/>
    </ligand>
</feature>
<comment type="pathway">
    <text evidence="4 7">Amino-acid biosynthesis; L-proline biosynthesis; L-proline from L-glutamate 5-semialdehyde: step 1/1.</text>
</comment>
<accession>A0A7C4FDT0</accession>
<dbReference type="InterPro" id="IPR008927">
    <property type="entry name" value="6-PGluconate_DH-like_C_sf"/>
</dbReference>
<dbReference type="PANTHER" id="PTHR11645:SF0">
    <property type="entry name" value="PYRROLINE-5-CARBOXYLATE REDUCTASE 3"/>
    <property type="match status" value="1"/>
</dbReference>
<dbReference type="PROSITE" id="PS00521">
    <property type="entry name" value="P5CR"/>
    <property type="match status" value="1"/>
</dbReference>
<evidence type="ECO:0000256" key="1">
    <source>
        <dbReference type="ARBA" id="ARBA00005525"/>
    </source>
</evidence>
<evidence type="ECO:0000256" key="6">
    <source>
        <dbReference type="PIRSR" id="PIRSR000193-1"/>
    </source>
</evidence>
<comment type="catalytic activity">
    <reaction evidence="4 7">
        <text>L-proline + NADP(+) = (S)-1-pyrroline-5-carboxylate + NADPH + 2 H(+)</text>
        <dbReference type="Rhea" id="RHEA:14109"/>
        <dbReference type="ChEBI" id="CHEBI:15378"/>
        <dbReference type="ChEBI" id="CHEBI:17388"/>
        <dbReference type="ChEBI" id="CHEBI:57783"/>
        <dbReference type="ChEBI" id="CHEBI:58349"/>
        <dbReference type="ChEBI" id="CHEBI:60039"/>
        <dbReference type="EC" id="1.5.1.2"/>
    </reaction>
</comment>
<dbReference type="InterPro" id="IPR028939">
    <property type="entry name" value="P5C_Rdtase_cat_N"/>
</dbReference>
<dbReference type="Pfam" id="PF14748">
    <property type="entry name" value="P5CR_dimer"/>
    <property type="match status" value="1"/>
</dbReference>
<feature type="domain" description="Pyrroline-5-carboxylate reductase catalytic N-terminal" evidence="8">
    <location>
        <begin position="4"/>
        <end position="94"/>
    </location>
</feature>
<evidence type="ECO:0000256" key="4">
    <source>
        <dbReference type="HAMAP-Rule" id="MF_01925"/>
    </source>
</evidence>
<dbReference type="NCBIfam" id="TIGR00112">
    <property type="entry name" value="proC"/>
    <property type="match status" value="1"/>
</dbReference>
<protein>
    <recommendedName>
        <fullName evidence="4 5">Pyrroline-5-carboxylate reductase</fullName>
        <shortName evidence="4">P5C reductase</shortName>
        <shortName evidence="4">P5CR</shortName>
        <ecNumber evidence="4 5">1.5.1.2</ecNumber>
    </recommendedName>
    <alternativeName>
        <fullName evidence="4">PCA reductase</fullName>
    </alternativeName>
</protein>
<comment type="caution">
    <text evidence="10">The sequence shown here is derived from an EMBL/GenBank/DDBJ whole genome shotgun (WGS) entry which is preliminary data.</text>
</comment>
<dbReference type="Gene3D" id="3.40.50.720">
    <property type="entry name" value="NAD(P)-binding Rossmann-like Domain"/>
    <property type="match status" value="1"/>
</dbReference>
<dbReference type="PIRSF" id="PIRSF000193">
    <property type="entry name" value="Pyrrol-5-carb_rd"/>
    <property type="match status" value="1"/>
</dbReference>
<dbReference type="Pfam" id="PF03807">
    <property type="entry name" value="F420_oxidored"/>
    <property type="match status" value="1"/>
</dbReference>
<name>A0A7C4FDT0_THEPE</name>
<keyword evidence="3 4" id="KW-0560">Oxidoreductase</keyword>
<dbReference type="FunFam" id="1.10.3730.10:FF:000001">
    <property type="entry name" value="Pyrroline-5-carboxylate reductase"/>
    <property type="match status" value="1"/>
</dbReference>
<comment type="catalytic activity">
    <reaction evidence="4">
        <text>L-proline + NAD(+) = (S)-1-pyrroline-5-carboxylate + NADH + 2 H(+)</text>
        <dbReference type="Rhea" id="RHEA:14105"/>
        <dbReference type="ChEBI" id="CHEBI:15378"/>
        <dbReference type="ChEBI" id="CHEBI:17388"/>
        <dbReference type="ChEBI" id="CHEBI:57540"/>
        <dbReference type="ChEBI" id="CHEBI:57945"/>
        <dbReference type="ChEBI" id="CHEBI:60039"/>
        <dbReference type="EC" id="1.5.1.2"/>
    </reaction>
</comment>
<evidence type="ECO:0000256" key="5">
    <source>
        <dbReference type="NCBIfam" id="TIGR00112"/>
    </source>
</evidence>
<dbReference type="InterPro" id="IPR029036">
    <property type="entry name" value="P5CR_dimer"/>
</dbReference>
<keyword evidence="4 7" id="KW-0028">Amino-acid biosynthesis</keyword>
<dbReference type="PANTHER" id="PTHR11645">
    <property type="entry name" value="PYRROLINE-5-CARBOXYLATE REDUCTASE"/>
    <property type="match status" value="1"/>
</dbReference>
<keyword evidence="4 7" id="KW-0641">Proline biosynthesis</keyword>
<dbReference type="EC" id="1.5.1.2" evidence="4 5"/>
<dbReference type="InterPro" id="IPR000304">
    <property type="entry name" value="Pyrroline-COOH_reductase"/>
</dbReference>
<keyword evidence="2 4" id="KW-0521">NADP</keyword>
<dbReference type="EMBL" id="DTFI01000207">
    <property type="protein sequence ID" value="HGI44185.1"/>
    <property type="molecule type" value="Genomic_DNA"/>
</dbReference>
<dbReference type="HAMAP" id="MF_01925">
    <property type="entry name" value="P5C_reductase"/>
    <property type="match status" value="1"/>
</dbReference>
<sequence length="282" mass="30198">MERRVAVLGAGKIGRAFIGALARNSAEVIATARSEETLKEAARLGARATRDNRRAVLESDIVVISVKPYHFPQLVREVGVGAWEGKLVISVMAGVRLSTLQAVLDGAEVYRAMPNLNAYVGLSSTAVAGNNDRPRSDEVERLLGLLGRVYWVPEEYLDVWTGLAGSGPAFIAEIIDALAMGAVAAGLSRELAYRAVLDVLEGTAKLLSTRVGVHPAQLRDEVATPAGTTIRGLMVLESEGVKAALMKVVEEAARRSHEIGLEVDERVRAELGLALARVEKQK</sequence>
<evidence type="ECO:0000259" key="8">
    <source>
        <dbReference type="Pfam" id="PF03807"/>
    </source>
</evidence>
<comment type="similarity">
    <text evidence="1 4 7">Belongs to the pyrroline-5-carboxylate reductase family.</text>
</comment>
<proteinExistence type="inferred from homology"/>